<dbReference type="STRING" id="34475.A0A4Y9Z5Q1"/>
<feature type="region of interest" description="Disordered" evidence="1">
    <location>
        <begin position="55"/>
        <end position="111"/>
    </location>
</feature>
<protein>
    <submittedName>
        <fullName evidence="2">Uncharacterized protein</fullName>
    </submittedName>
</protein>
<proteinExistence type="predicted"/>
<feature type="compositionally biased region" description="Low complexity" evidence="1">
    <location>
        <begin position="68"/>
        <end position="77"/>
    </location>
</feature>
<feature type="compositionally biased region" description="Polar residues" evidence="1">
    <location>
        <begin position="279"/>
        <end position="303"/>
    </location>
</feature>
<feature type="compositionally biased region" description="Polar residues" evidence="1">
    <location>
        <begin position="413"/>
        <end position="423"/>
    </location>
</feature>
<gene>
    <name evidence="2" type="ORF">EVJ58_g549</name>
</gene>
<feature type="region of interest" description="Disordered" evidence="1">
    <location>
        <begin position="129"/>
        <end position="206"/>
    </location>
</feature>
<evidence type="ECO:0000256" key="1">
    <source>
        <dbReference type="SAM" id="MobiDB-lite"/>
    </source>
</evidence>
<name>A0A4Y9Z5Q1_9APHY</name>
<organism evidence="2 3">
    <name type="scientific">Rhodofomes roseus</name>
    <dbReference type="NCBI Taxonomy" id="34475"/>
    <lineage>
        <taxon>Eukaryota</taxon>
        <taxon>Fungi</taxon>
        <taxon>Dikarya</taxon>
        <taxon>Basidiomycota</taxon>
        <taxon>Agaricomycotina</taxon>
        <taxon>Agaricomycetes</taxon>
        <taxon>Polyporales</taxon>
        <taxon>Rhodofomes</taxon>
    </lineage>
</organism>
<feature type="region of interest" description="Disordered" evidence="1">
    <location>
        <begin position="279"/>
        <end position="435"/>
    </location>
</feature>
<evidence type="ECO:0000313" key="2">
    <source>
        <dbReference type="EMBL" id="TFY69208.1"/>
    </source>
</evidence>
<sequence>MKWEHTENVDALHEQGLLSSPRARAAVVSTAVNRLQLAQVEDLSDAAEDLSYVEDLSDVDSPSEHSDSGYGDPSSDYVQSAESSSEGFDVEHSVGNDGKRTSARLRHEAAPYVRTSLSPDAVLRARRNAANQHEGPQVAKRSSGTASGAGETRKNDGVHAAKSVQDVNNKHNLKPRTMAPKPLLPLPQTSKGAKLRTQPSPEDPFRYHRITFYDNGIGHRVSFSKTKRKAGVTALDERTIRESNNNDSPQPKRVRLVPEKKAAHVQVPQTTGSVVEAFSTRTNPVDATRNTATPGASVSNPSGMQGVVQPSVAPHHDEFAPLAGVPETGTRPPISTTPSRAPRPNGAQGAAGPTVEQVPYNVTLTPKPSFVSRPSNQSPDPREVGSSTKTRPPASVIAKEPIAGDIVGRAGSHPTNTGTSNPAPQIPADSPPVLHSIDPDVRRYLESLGFSPEVYASKLEIVGLKNGAMINATKRFVSEARKDKLEEDLQILAGLSVVESMVLISGLRR</sequence>
<dbReference type="Proteomes" id="UP000298390">
    <property type="component" value="Unassembled WGS sequence"/>
</dbReference>
<dbReference type="EMBL" id="SEKV01000014">
    <property type="protein sequence ID" value="TFY69208.1"/>
    <property type="molecule type" value="Genomic_DNA"/>
</dbReference>
<comment type="caution">
    <text evidence="2">The sequence shown here is derived from an EMBL/GenBank/DDBJ whole genome shotgun (WGS) entry which is preliminary data.</text>
</comment>
<feature type="compositionally biased region" description="Polar residues" evidence="1">
    <location>
        <begin position="360"/>
        <end position="390"/>
    </location>
</feature>
<accession>A0A4Y9Z5Q1</accession>
<feature type="compositionally biased region" description="Basic and acidic residues" evidence="1">
    <location>
        <begin position="89"/>
        <end position="109"/>
    </location>
</feature>
<dbReference type="AlphaFoldDB" id="A0A4Y9Z5Q1"/>
<reference evidence="2 3" key="1">
    <citation type="submission" date="2019-01" db="EMBL/GenBank/DDBJ databases">
        <title>Genome sequencing of the rare red list fungi Fomitopsis rosea.</title>
        <authorList>
            <person name="Buettner E."/>
            <person name="Kellner H."/>
        </authorList>
    </citation>
    <scope>NUCLEOTIDE SEQUENCE [LARGE SCALE GENOMIC DNA]</scope>
    <source>
        <strain evidence="2 3">DSM 105464</strain>
    </source>
</reference>
<evidence type="ECO:0000313" key="3">
    <source>
        <dbReference type="Proteomes" id="UP000298390"/>
    </source>
</evidence>